<reference evidence="2" key="1">
    <citation type="submission" date="2025-08" db="UniProtKB">
        <authorList>
            <consortium name="RefSeq"/>
        </authorList>
    </citation>
    <scope>IDENTIFICATION</scope>
    <source>
        <tissue evidence="2">Testes</tissue>
    </source>
</reference>
<dbReference type="GeneID" id="100368695"/>
<keyword evidence="1" id="KW-1185">Reference proteome</keyword>
<organism evidence="1 2">
    <name type="scientific">Saccoglossus kowalevskii</name>
    <name type="common">Acorn worm</name>
    <dbReference type="NCBI Taxonomy" id="10224"/>
    <lineage>
        <taxon>Eukaryota</taxon>
        <taxon>Metazoa</taxon>
        <taxon>Hemichordata</taxon>
        <taxon>Enteropneusta</taxon>
        <taxon>Harrimaniidae</taxon>
        <taxon>Saccoglossus</taxon>
    </lineage>
</organism>
<evidence type="ECO:0000313" key="1">
    <source>
        <dbReference type="Proteomes" id="UP000694865"/>
    </source>
</evidence>
<name>A0ABM0GZ93_SACKO</name>
<dbReference type="Proteomes" id="UP000694865">
    <property type="component" value="Unplaced"/>
</dbReference>
<evidence type="ECO:0000313" key="2">
    <source>
        <dbReference type="RefSeq" id="XP_002740682.1"/>
    </source>
</evidence>
<protein>
    <submittedName>
        <fullName evidence="2">Heat shock 70 kDa protein 12A-like</fullName>
    </submittedName>
</protein>
<dbReference type="PANTHER" id="PTHR14187:SF5">
    <property type="entry name" value="HEAT SHOCK 70 KDA PROTEIN 12A"/>
    <property type="match status" value="1"/>
</dbReference>
<dbReference type="Gene3D" id="3.90.640.10">
    <property type="entry name" value="Actin, Chain A, domain 4"/>
    <property type="match status" value="1"/>
</dbReference>
<dbReference type="SUPFAM" id="SSF53067">
    <property type="entry name" value="Actin-like ATPase domain"/>
    <property type="match status" value="2"/>
</dbReference>
<proteinExistence type="predicted"/>
<dbReference type="Gene3D" id="3.30.420.40">
    <property type="match status" value="2"/>
</dbReference>
<dbReference type="InterPro" id="IPR043129">
    <property type="entry name" value="ATPase_NBD"/>
</dbReference>
<dbReference type="CDD" id="cd10229">
    <property type="entry name" value="ASKHA_NBD_HSP70_HSPA12"/>
    <property type="match status" value="1"/>
</dbReference>
<sequence length="586" mass="66483">MSTAVKATVAIDFGTTFSGFAYSNNSHQNRGATEHIYMSKKWGHNRGISTLRTPTCMLLKPDKGFDAFGYDAQEKFASLEGGTDKEYYYLERFKMELHNREKIDVNTELTASNGKRVNALLVFAEAIKFLATEAVEVIRQRSGSKLSKDDIQWILTVPAIWNQVSKQFMREACIEASIITRENPRQLMLALEPEAAGLDCRTRSMAEFVDGKSKEKCGDVTAKPGTTYMVIDNGGGTVDITVHRINKDQTIDELHRPTGGAWGGICVEEAFEKLMSDLFGSKFIAEYKYSYPAQWTELMTDFEMKKQSPKLSNEYTRIRFPYDLFTKAKITTRARCRFEADDVKLTGGYLRLSPSVMMGLFEKPVNNITNFVADLLKDRQFDNVTIMFLVGGFSDSPFLRKKFDDKFGSKYKILTPIDASLCVVRGAVLFGQKPEIISTRVSPYTYGTYLTVLFEESEHEERYRYTYMGDEFCDIFHKLVTTGEKVKLGEIRSVTTYPVNESQKTVDIDFYITANKKVTYVNEPHVRKVASVTLESLNTSKGNDRQFKLDIQFGNTEIQATTKDEESGNSKIVFLDFFSHSTERGS</sequence>
<accession>A0ABM0GZ93</accession>
<gene>
    <name evidence="2" type="primary">LOC100368695</name>
</gene>
<dbReference type="RefSeq" id="XP_002740682.1">
    <property type="nucleotide sequence ID" value="XM_002740636.1"/>
</dbReference>
<dbReference type="PANTHER" id="PTHR14187">
    <property type="entry name" value="ALPHA KINASE/ELONGATION FACTOR 2 KINASE"/>
    <property type="match status" value="1"/>
</dbReference>